<evidence type="ECO:0000313" key="4">
    <source>
        <dbReference type="Proteomes" id="UP000030106"/>
    </source>
</evidence>
<evidence type="ECO:0000313" key="3">
    <source>
        <dbReference type="EMBL" id="KGQ06231.1"/>
    </source>
</evidence>
<dbReference type="Proteomes" id="UP000030106">
    <property type="component" value="Unassembled WGS sequence"/>
</dbReference>
<proteinExistence type="predicted"/>
<feature type="compositionally biased region" description="Polar residues" evidence="1">
    <location>
        <begin position="126"/>
        <end position="141"/>
    </location>
</feature>
<dbReference type="HOGENOM" id="CLU_023878_2_0_1"/>
<name>A0A0A2VEE3_BEABA</name>
<reference evidence="3 4" key="1">
    <citation type="submission" date="2012-10" db="EMBL/GenBank/DDBJ databases">
        <title>Genome sequencing and analysis of entomopathogenic fungi Beauveria bassiana D1-5.</title>
        <authorList>
            <person name="Li Q."/>
            <person name="Wang L."/>
            <person name="Zhang Z."/>
            <person name="Wang Q."/>
            <person name="Ren J."/>
            <person name="Wang M."/>
            <person name="Xu W."/>
            <person name="Wang J."/>
            <person name="Lu Y."/>
            <person name="Du Q."/>
            <person name="Sun Z."/>
        </authorList>
    </citation>
    <scope>NUCLEOTIDE SEQUENCE [LARGE SCALE GENOMIC DNA]</scope>
    <source>
        <strain evidence="3 4">D1-5</strain>
    </source>
</reference>
<organism evidence="3 4">
    <name type="scientific">Beauveria bassiana D1-5</name>
    <dbReference type="NCBI Taxonomy" id="1245745"/>
    <lineage>
        <taxon>Eukaryota</taxon>
        <taxon>Fungi</taxon>
        <taxon>Dikarya</taxon>
        <taxon>Ascomycota</taxon>
        <taxon>Pezizomycotina</taxon>
        <taxon>Sordariomycetes</taxon>
        <taxon>Hypocreomycetidae</taxon>
        <taxon>Hypocreales</taxon>
        <taxon>Cordycipitaceae</taxon>
        <taxon>Beauveria</taxon>
    </lineage>
</organism>
<feature type="compositionally biased region" description="Basic and acidic residues" evidence="1">
    <location>
        <begin position="30"/>
        <end position="49"/>
    </location>
</feature>
<feature type="compositionally biased region" description="Low complexity" evidence="1">
    <location>
        <begin position="144"/>
        <end position="166"/>
    </location>
</feature>
<feature type="region of interest" description="Disordered" evidence="1">
    <location>
        <begin position="532"/>
        <end position="583"/>
    </location>
</feature>
<dbReference type="Pfam" id="PF25545">
    <property type="entry name" value="DUF7924"/>
    <property type="match status" value="1"/>
</dbReference>
<dbReference type="AlphaFoldDB" id="A0A0A2VEE3"/>
<dbReference type="STRING" id="1245745.A0A0A2VEE3"/>
<dbReference type="InterPro" id="IPR057684">
    <property type="entry name" value="DUF7924"/>
</dbReference>
<sequence length="649" mass="71924">MARPQNRRRQRADEPSQHDNPPTKTRKRQRVDEPSQDDHQVKKPRRAVEHPNSWQYPPEFWDRLSKVPLIHSAIAELDRRTCTRPSCPPPSTGHIRHLTPTAPSELARFARHGGPDLRDLRGYPPATSNRHPVGAMSSSRSRATKSTNPTTLPTTGTTTTKKSTTPYNRGFEQHLTDHGVHPIYSSTEPELEEAMAAIAVPRSSLSPSKFSDGAFKSFRESNARAKDEDDVKADVIPIMSGPRQADHLLARNTVFGNLEPLTDGTLAPANPDIYYGAYPDELDRSIREELAGHIIPSTMQDKPMAPNFFMKVKGPDGSAAVATRQARYDGAIGSRGIHSLQNYGREEPQYDGQAYTFSSTYHDGYLKLYAHHITAPTTPGARPEYHMTQAGAYAMTHTRKSFVEGATAFRNVRDLAKRHRDSFIQAANARAPQPGTAAPEDPYEAYEEASSPHQLQGSVDPSDYVSLRDADDALQQHIADASNYLADNSEATSIPHYLYAEEDSQEPSQEFEAAGYDNPSFTSSFTSSFSTAKRLRQSVSPPSSSRGSQSSKSQKLPNTARRTAESTTSTTGSTQPGSSESRWVETYARNGKVYFRNAEGKEVKTEIKDWMEETAADGTQCFYWQNPKLGQSFWATTSPKEAKKKGRGC</sequence>
<feature type="domain" description="DUF7924" evidence="2">
    <location>
        <begin position="270"/>
        <end position="417"/>
    </location>
</feature>
<comment type="caution">
    <text evidence="3">The sequence shown here is derived from an EMBL/GenBank/DDBJ whole genome shotgun (WGS) entry which is preliminary data.</text>
</comment>
<feature type="region of interest" description="Disordered" evidence="1">
    <location>
        <begin position="1"/>
        <end position="57"/>
    </location>
</feature>
<feature type="region of interest" description="Disordered" evidence="1">
    <location>
        <begin position="114"/>
        <end position="167"/>
    </location>
</feature>
<feature type="compositionally biased region" description="Low complexity" evidence="1">
    <location>
        <begin position="532"/>
        <end position="581"/>
    </location>
</feature>
<dbReference type="EMBL" id="ANFO01000848">
    <property type="protein sequence ID" value="KGQ06231.1"/>
    <property type="molecule type" value="Genomic_DNA"/>
</dbReference>
<gene>
    <name evidence="3" type="ORF">BBAD15_g8461</name>
</gene>
<evidence type="ECO:0000256" key="1">
    <source>
        <dbReference type="SAM" id="MobiDB-lite"/>
    </source>
</evidence>
<evidence type="ECO:0000259" key="2">
    <source>
        <dbReference type="Pfam" id="PF25545"/>
    </source>
</evidence>
<feature type="compositionally biased region" description="Basic residues" evidence="1">
    <location>
        <begin position="1"/>
        <end position="10"/>
    </location>
</feature>
<accession>A0A0A2VEE3</accession>
<dbReference type="eggNOG" id="ENOG502SJYB">
    <property type="taxonomic scope" value="Eukaryota"/>
</dbReference>
<protein>
    <recommendedName>
        <fullName evidence="2">DUF7924 domain-containing protein</fullName>
    </recommendedName>
</protein>